<accession>A0A6A6VMD7</accession>
<dbReference type="GO" id="GO:0000272">
    <property type="term" value="P:polysaccharide catabolic process"/>
    <property type="evidence" value="ECO:0007669"/>
    <property type="project" value="UniProtKB-KW"/>
</dbReference>
<dbReference type="Gene3D" id="2.60.120.180">
    <property type="match status" value="1"/>
</dbReference>
<dbReference type="Proteomes" id="UP000799440">
    <property type="component" value="Unassembled WGS sequence"/>
</dbReference>
<sequence length="239" mass="26915">MKLFSIIPFALAPLAAAQTATLCDQYAWYSLNGYEFNNNLWGRNSASAGSQCLYVDGTAGSGVKWRSDWQWWGGDNDVKSYVYSGRLINKKLVSQLSNLQTTAQWSYSNTNIRCNVAYDLFTAADINHDKSSGDYELMVWLGRYGNVYPIGSNQGNVNIGGRNWEFWYGMNGNMKVFSFVSSSPINYYSGNLKEFFNWMAQNRGYPANSQYLITYQFGTEAFTGSGTTLTVNQWSAEAY</sequence>
<comment type="similarity">
    <text evidence="1 2">Belongs to the glycosyl hydrolase 12 (cellulase H) family.</text>
</comment>
<name>A0A6A6VMD7_9PLEO</name>
<keyword evidence="3" id="KW-0732">Signal</keyword>
<dbReference type="GO" id="GO:0008810">
    <property type="term" value="F:cellulase activity"/>
    <property type="evidence" value="ECO:0007669"/>
    <property type="project" value="InterPro"/>
</dbReference>
<keyword evidence="2" id="KW-0624">Polysaccharide degradation</keyword>
<dbReference type="InterPro" id="IPR002594">
    <property type="entry name" value="GH12"/>
</dbReference>
<proteinExistence type="inferred from homology"/>
<feature type="signal peptide" evidence="3">
    <location>
        <begin position="1"/>
        <end position="17"/>
    </location>
</feature>
<dbReference type="PANTHER" id="PTHR34002">
    <property type="entry name" value="BLR1656 PROTEIN"/>
    <property type="match status" value="1"/>
</dbReference>
<gene>
    <name evidence="4" type="ORF">M011DRAFT_396197</name>
</gene>
<organism evidence="4 5">
    <name type="scientific">Sporormia fimetaria CBS 119925</name>
    <dbReference type="NCBI Taxonomy" id="1340428"/>
    <lineage>
        <taxon>Eukaryota</taxon>
        <taxon>Fungi</taxon>
        <taxon>Dikarya</taxon>
        <taxon>Ascomycota</taxon>
        <taxon>Pezizomycotina</taxon>
        <taxon>Dothideomycetes</taxon>
        <taxon>Pleosporomycetidae</taxon>
        <taxon>Pleosporales</taxon>
        <taxon>Sporormiaceae</taxon>
        <taxon>Sporormia</taxon>
    </lineage>
</organism>
<evidence type="ECO:0000313" key="5">
    <source>
        <dbReference type="Proteomes" id="UP000799440"/>
    </source>
</evidence>
<keyword evidence="5" id="KW-1185">Reference proteome</keyword>
<keyword evidence="2" id="KW-0119">Carbohydrate metabolism</keyword>
<keyword evidence="2" id="KW-0326">Glycosidase</keyword>
<dbReference type="InterPro" id="IPR013320">
    <property type="entry name" value="ConA-like_dom_sf"/>
</dbReference>
<dbReference type="SUPFAM" id="SSF49899">
    <property type="entry name" value="Concanavalin A-like lectins/glucanases"/>
    <property type="match status" value="1"/>
</dbReference>
<dbReference type="OrthoDB" id="89349at2759"/>
<evidence type="ECO:0000256" key="3">
    <source>
        <dbReference type="SAM" id="SignalP"/>
    </source>
</evidence>
<evidence type="ECO:0000256" key="2">
    <source>
        <dbReference type="RuleBase" id="RU361163"/>
    </source>
</evidence>
<dbReference type="Pfam" id="PF01670">
    <property type="entry name" value="Glyco_hydro_12"/>
    <property type="match status" value="1"/>
</dbReference>
<dbReference type="EMBL" id="MU006563">
    <property type="protein sequence ID" value="KAF2750956.1"/>
    <property type="molecule type" value="Genomic_DNA"/>
</dbReference>
<reference evidence="4" key="1">
    <citation type="journal article" date="2020" name="Stud. Mycol.">
        <title>101 Dothideomycetes genomes: a test case for predicting lifestyles and emergence of pathogens.</title>
        <authorList>
            <person name="Haridas S."/>
            <person name="Albert R."/>
            <person name="Binder M."/>
            <person name="Bloem J."/>
            <person name="Labutti K."/>
            <person name="Salamov A."/>
            <person name="Andreopoulos B."/>
            <person name="Baker S."/>
            <person name="Barry K."/>
            <person name="Bills G."/>
            <person name="Bluhm B."/>
            <person name="Cannon C."/>
            <person name="Castanera R."/>
            <person name="Culley D."/>
            <person name="Daum C."/>
            <person name="Ezra D."/>
            <person name="Gonzalez J."/>
            <person name="Henrissat B."/>
            <person name="Kuo A."/>
            <person name="Liang C."/>
            <person name="Lipzen A."/>
            <person name="Lutzoni F."/>
            <person name="Magnuson J."/>
            <person name="Mondo S."/>
            <person name="Nolan M."/>
            <person name="Ohm R."/>
            <person name="Pangilinan J."/>
            <person name="Park H.-J."/>
            <person name="Ramirez L."/>
            <person name="Alfaro M."/>
            <person name="Sun H."/>
            <person name="Tritt A."/>
            <person name="Yoshinaga Y."/>
            <person name="Zwiers L.-H."/>
            <person name="Turgeon B."/>
            <person name="Goodwin S."/>
            <person name="Spatafora J."/>
            <person name="Crous P."/>
            <person name="Grigoriev I."/>
        </authorList>
    </citation>
    <scope>NUCLEOTIDE SEQUENCE</scope>
    <source>
        <strain evidence="4">CBS 119925</strain>
    </source>
</reference>
<dbReference type="PANTHER" id="PTHR34002:SF10">
    <property type="entry name" value="PUTATIVE-RELATED"/>
    <property type="match status" value="1"/>
</dbReference>
<feature type="chain" id="PRO_5025603018" evidence="3">
    <location>
        <begin position="18"/>
        <end position="239"/>
    </location>
</feature>
<dbReference type="InterPro" id="IPR013319">
    <property type="entry name" value="GH11/12"/>
</dbReference>
<keyword evidence="2 4" id="KW-0378">Hydrolase</keyword>
<evidence type="ECO:0000313" key="4">
    <source>
        <dbReference type="EMBL" id="KAF2750956.1"/>
    </source>
</evidence>
<evidence type="ECO:0000256" key="1">
    <source>
        <dbReference type="ARBA" id="ARBA00005519"/>
    </source>
</evidence>
<protein>
    <submittedName>
        <fullName evidence="4">Glycoside hydrolase family 12 protein</fullName>
    </submittedName>
</protein>
<dbReference type="AlphaFoldDB" id="A0A6A6VMD7"/>